<dbReference type="AlphaFoldDB" id="A0A4Z1GAS3"/>
<dbReference type="EMBL" id="PQXK01000214">
    <property type="protein sequence ID" value="TGO34064.1"/>
    <property type="molecule type" value="Genomic_DNA"/>
</dbReference>
<feature type="region of interest" description="Disordered" evidence="1">
    <location>
        <begin position="28"/>
        <end position="59"/>
    </location>
</feature>
<feature type="compositionally biased region" description="Polar residues" evidence="1">
    <location>
        <begin position="28"/>
        <end position="46"/>
    </location>
</feature>
<evidence type="ECO:0000313" key="3">
    <source>
        <dbReference type="Proteomes" id="UP000297814"/>
    </source>
</evidence>
<sequence>MSLARKLGISTIFLVGTFRDVHLFSSYRSSTKTGSDRPSNFTSPKSWQKIPGKTMPGQRSEEVLTAEAIELSHSISGMSQSSREH</sequence>
<keyword evidence="3" id="KW-1185">Reference proteome</keyword>
<reference evidence="2 3" key="1">
    <citation type="submission" date="2017-12" db="EMBL/GenBank/DDBJ databases">
        <title>Comparative genomics of Botrytis spp.</title>
        <authorList>
            <person name="Valero-Jimenez C.A."/>
            <person name="Tapia P."/>
            <person name="Veloso J."/>
            <person name="Silva-Moreno E."/>
            <person name="Staats M."/>
            <person name="Valdes J.H."/>
            <person name="Van Kan J.A.L."/>
        </authorList>
    </citation>
    <scope>NUCLEOTIDE SEQUENCE [LARGE SCALE GENOMIC DNA]</scope>
    <source>
        <strain evidence="2 3">Bh0001</strain>
    </source>
</reference>
<evidence type="ECO:0000313" key="2">
    <source>
        <dbReference type="EMBL" id="TGO34064.1"/>
    </source>
</evidence>
<dbReference type="Proteomes" id="UP000297814">
    <property type="component" value="Unassembled WGS sequence"/>
</dbReference>
<protein>
    <submittedName>
        <fullName evidence="2">Uncharacterized protein</fullName>
    </submittedName>
</protein>
<gene>
    <name evidence="2" type="ORF">BHYA_0214g00150</name>
</gene>
<name>A0A4Z1GAS3_9HELO</name>
<comment type="caution">
    <text evidence="2">The sequence shown here is derived from an EMBL/GenBank/DDBJ whole genome shotgun (WGS) entry which is preliminary data.</text>
</comment>
<evidence type="ECO:0000256" key="1">
    <source>
        <dbReference type="SAM" id="MobiDB-lite"/>
    </source>
</evidence>
<proteinExistence type="predicted"/>
<accession>A0A4Z1GAS3</accession>
<organism evidence="2 3">
    <name type="scientific">Botrytis hyacinthi</name>
    <dbReference type="NCBI Taxonomy" id="278943"/>
    <lineage>
        <taxon>Eukaryota</taxon>
        <taxon>Fungi</taxon>
        <taxon>Dikarya</taxon>
        <taxon>Ascomycota</taxon>
        <taxon>Pezizomycotina</taxon>
        <taxon>Leotiomycetes</taxon>
        <taxon>Helotiales</taxon>
        <taxon>Sclerotiniaceae</taxon>
        <taxon>Botrytis</taxon>
    </lineage>
</organism>